<feature type="region of interest" description="Disordered" evidence="1">
    <location>
        <begin position="1"/>
        <end position="61"/>
    </location>
</feature>
<protein>
    <submittedName>
        <fullName evidence="2">Uncharacterized protein</fullName>
    </submittedName>
</protein>
<accession>A0A0E0M8X7</accession>
<keyword evidence="3" id="KW-1185">Reference proteome</keyword>
<sequence>MGEVVQDEEEERAQIRGEGRRAEQEEERPRSGGAEVAGGGGAVPEGPGGVRQAGRGGSRRGLVRCAGQRGSLWQNLRFLRQNHGYPSIVLYG</sequence>
<feature type="compositionally biased region" description="Basic and acidic residues" evidence="1">
    <location>
        <begin position="12"/>
        <end position="30"/>
    </location>
</feature>
<feature type="compositionally biased region" description="Acidic residues" evidence="1">
    <location>
        <begin position="1"/>
        <end position="11"/>
    </location>
</feature>
<reference evidence="2" key="1">
    <citation type="submission" date="2015-04" db="UniProtKB">
        <authorList>
            <consortium name="EnsemblPlants"/>
        </authorList>
    </citation>
    <scope>IDENTIFICATION</scope>
</reference>
<evidence type="ECO:0000256" key="1">
    <source>
        <dbReference type="SAM" id="MobiDB-lite"/>
    </source>
</evidence>
<dbReference type="Gramene" id="OPUNC10G12090.1">
    <property type="protein sequence ID" value="OPUNC10G12090.1"/>
    <property type="gene ID" value="OPUNC10G12090"/>
</dbReference>
<dbReference type="HOGENOM" id="CLU_2417061_0_0_1"/>
<organism evidence="2">
    <name type="scientific">Oryza punctata</name>
    <name type="common">Red rice</name>
    <dbReference type="NCBI Taxonomy" id="4537"/>
    <lineage>
        <taxon>Eukaryota</taxon>
        <taxon>Viridiplantae</taxon>
        <taxon>Streptophyta</taxon>
        <taxon>Embryophyta</taxon>
        <taxon>Tracheophyta</taxon>
        <taxon>Spermatophyta</taxon>
        <taxon>Magnoliopsida</taxon>
        <taxon>Liliopsida</taxon>
        <taxon>Poales</taxon>
        <taxon>Poaceae</taxon>
        <taxon>BOP clade</taxon>
        <taxon>Oryzoideae</taxon>
        <taxon>Oryzeae</taxon>
        <taxon>Oryzinae</taxon>
        <taxon>Oryza</taxon>
    </lineage>
</organism>
<dbReference type="Proteomes" id="UP000026962">
    <property type="component" value="Chromosome 10"/>
</dbReference>
<name>A0A0E0M8X7_ORYPU</name>
<dbReference type="AlphaFoldDB" id="A0A0E0M8X7"/>
<feature type="compositionally biased region" description="Gly residues" evidence="1">
    <location>
        <begin position="35"/>
        <end position="56"/>
    </location>
</feature>
<evidence type="ECO:0000313" key="3">
    <source>
        <dbReference type="Proteomes" id="UP000026962"/>
    </source>
</evidence>
<proteinExistence type="predicted"/>
<reference evidence="2" key="2">
    <citation type="submission" date="2018-05" db="EMBL/GenBank/DDBJ databases">
        <title>OpunRS2 (Oryza punctata Reference Sequence Version 2).</title>
        <authorList>
            <person name="Zhang J."/>
            <person name="Kudrna D."/>
            <person name="Lee S."/>
            <person name="Talag J."/>
            <person name="Welchert J."/>
            <person name="Wing R.A."/>
        </authorList>
    </citation>
    <scope>NUCLEOTIDE SEQUENCE [LARGE SCALE GENOMIC DNA]</scope>
</reference>
<evidence type="ECO:0000313" key="2">
    <source>
        <dbReference type="EnsemblPlants" id="OPUNC10G12090.1"/>
    </source>
</evidence>
<dbReference type="EnsemblPlants" id="OPUNC10G12090.1">
    <property type="protein sequence ID" value="OPUNC10G12090.1"/>
    <property type="gene ID" value="OPUNC10G12090"/>
</dbReference>